<feature type="domain" description="UspA" evidence="2">
    <location>
        <begin position="239"/>
        <end position="296"/>
    </location>
</feature>
<keyword evidence="4" id="KW-1185">Reference proteome</keyword>
<comment type="caution">
    <text evidence="3">The sequence shown here is derived from an EMBL/GenBank/DDBJ whole genome shotgun (WGS) entry which is preliminary data.</text>
</comment>
<comment type="similarity">
    <text evidence="1">Belongs to the universal stress protein A family.</text>
</comment>
<sequence>MNQIAMKSSTTGIAKPILKAGYKDVMVHLDGTVEDEIRIAHAEAIAAQFEAHLTGLYTNALPDAALYAGEFGTSAIVDAYDAARRAGDAIHTRLTQRFARLGVANEVRRLESFPGLLEKDVATEARWADLIVGSCPHGTSDCERWGSLIETIMFNSGHGLYLVPPGFKPRQAIRTVLIGWVDTREAARAVSEVLPLLGLATQVHLASVQEAGKGKLGGAEALADIATHLDRHGIATTISLLPDNDTPAAMLLAEAHRVSADLIVAGAYGHTRLREWILGGATYDLLQSSNLPLLMAH</sequence>
<dbReference type="PANTHER" id="PTHR46268">
    <property type="entry name" value="STRESS RESPONSE PROTEIN NHAX"/>
    <property type="match status" value="1"/>
</dbReference>
<accession>A0A2S4MLJ8</accession>
<evidence type="ECO:0000313" key="4">
    <source>
        <dbReference type="Proteomes" id="UP000236919"/>
    </source>
</evidence>
<dbReference type="InterPro" id="IPR006016">
    <property type="entry name" value="UspA"/>
</dbReference>
<evidence type="ECO:0000313" key="3">
    <source>
        <dbReference type="EMBL" id="POR55541.1"/>
    </source>
</evidence>
<proteinExistence type="inferred from homology"/>
<dbReference type="InterPro" id="IPR006015">
    <property type="entry name" value="Universal_stress_UspA"/>
</dbReference>
<name>A0A2S4MLJ8_9HYPH</name>
<dbReference type="RefSeq" id="WP_181011719.1">
    <property type="nucleotide sequence ID" value="NZ_PQFZ01000002.1"/>
</dbReference>
<gene>
    <name evidence="3" type="ORF">CYD53_102431</name>
</gene>
<evidence type="ECO:0000256" key="1">
    <source>
        <dbReference type="ARBA" id="ARBA00008791"/>
    </source>
</evidence>
<dbReference type="PANTHER" id="PTHR46268:SF15">
    <property type="entry name" value="UNIVERSAL STRESS PROTEIN HP_0031"/>
    <property type="match status" value="1"/>
</dbReference>
<dbReference type="EMBL" id="PQFZ01000002">
    <property type="protein sequence ID" value="POR55541.1"/>
    <property type="molecule type" value="Genomic_DNA"/>
</dbReference>
<dbReference type="PRINTS" id="PR01438">
    <property type="entry name" value="UNVRSLSTRESS"/>
</dbReference>
<dbReference type="CDD" id="cd00293">
    <property type="entry name" value="USP-like"/>
    <property type="match status" value="1"/>
</dbReference>
<dbReference type="AlphaFoldDB" id="A0A2S4MLJ8"/>
<protein>
    <submittedName>
        <fullName evidence="3">Universal stress protein family protein</fullName>
    </submittedName>
</protein>
<dbReference type="Pfam" id="PF00582">
    <property type="entry name" value="Usp"/>
    <property type="match status" value="1"/>
</dbReference>
<reference evidence="3 4" key="1">
    <citation type="submission" date="2018-01" db="EMBL/GenBank/DDBJ databases">
        <title>Genomic Encyclopedia of Type Strains, Phase III (KMG-III): the genomes of soil and plant-associated and newly described type strains.</title>
        <authorList>
            <person name="Whitman W."/>
        </authorList>
    </citation>
    <scope>NUCLEOTIDE SEQUENCE [LARGE SCALE GENOMIC DNA]</scope>
    <source>
        <strain evidence="3 4">1131</strain>
    </source>
</reference>
<dbReference type="Proteomes" id="UP000236919">
    <property type="component" value="Unassembled WGS sequence"/>
</dbReference>
<dbReference type="SUPFAM" id="SSF52402">
    <property type="entry name" value="Adenine nucleotide alpha hydrolases-like"/>
    <property type="match status" value="2"/>
</dbReference>
<organism evidence="3 4">
    <name type="scientific">Bosea psychrotolerans</name>
    <dbReference type="NCBI Taxonomy" id="1871628"/>
    <lineage>
        <taxon>Bacteria</taxon>
        <taxon>Pseudomonadati</taxon>
        <taxon>Pseudomonadota</taxon>
        <taxon>Alphaproteobacteria</taxon>
        <taxon>Hyphomicrobiales</taxon>
        <taxon>Boseaceae</taxon>
        <taxon>Bosea</taxon>
    </lineage>
</organism>
<evidence type="ECO:0000259" key="2">
    <source>
        <dbReference type="Pfam" id="PF00582"/>
    </source>
</evidence>
<dbReference type="Gene3D" id="3.40.50.12370">
    <property type="match status" value="1"/>
</dbReference>